<dbReference type="EMBL" id="WUWG01000003">
    <property type="protein sequence ID" value="MXU65189.1"/>
    <property type="molecule type" value="Genomic_DNA"/>
</dbReference>
<protein>
    <submittedName>
        <fullName evidence="3">Amidohydrolase family protein</fullName>
    </submittedName>
</protein>
<keyword evidence="3" id="KW-0378">Hydrolase</keyword>
<dbReference type="RefSeq" id="WP_160853448.1">
    <property type="nucleotide sequence ID" value="NZ_WUWG01000003.1"/>
</dbReference>
<dbReference type="InterPro" id="IPR052350">
    <property type="entry name" value="Metallo-dep_Lactonases"/>
</dbReference>
<dbReference type="PANTHER" id="PTHR43569">
    <property type="entry name" value="AMIDOHYDROLASE"/>
    <property type="match status" value="1"/>
</dbReference>
<dbReference type="Proteomes" id="UP000436016">
    <property type="component" value="Unassembled WGS sequence"/>
</dbReference>
<name>A0A6B0TR66_9RHOB</name>
<reference evidence="3 4" key="1">
    <citation type="submission" date="2019-12" db="EMBL/GenBank/DDBJ databases">
        <title>Strain KN286 was isolated from seawater, which was collected from Caroline Seamount in the tropical western Pacific.</title>
        <authorList>
            <person name="Wang Q."/>
        </authorList>
    </citation>
    <scope>NUCLEOTIDE SEQUENCE [LARGE SCALE GENOMIC DNA]</scope>
    <source>
        <strain evidence="3 4">KN286</strain>
    </source>
</reference>
<keyword evidence="4" id="KW-1185">Reference proteome</keyword>
<dbReference type="PANTHER" id="PTHR43569:SF2">
    <property type="entry name" value="AMIDOHYDROLASE-RELATED DOMAIN-CONTAINING PROTEIN"/>
    <property type="match status" value="1"/>
</dbReference>
<comment type="similarity">
    <text evidence="1">Belongs to the metallo-dependent hydrolases superfamily.</text>
</comment>
<dbReference type="InterPro" id="IPR006680">
    <property type="entry name" value="Amidohydro-rel"/>
</dbReference>
<feature type="domain" description="Amidohydrolase-related" evidence="2">
    <location>
        <begin position="4"/>
        <end position="277"/>
    </location>
</feature>
<proteinExistence type="inferred from homology"/>
<evidence type="ECO:0000259" key="2">
    <source>
        <dbReference type="Pfam" id="PF04909"/>
    </source>
</evidence>
<accession>A0A6B0TR66</accession>
<dbReference type="InterPro" id="IPR032466">
    <property type="entry name" value="Metal_Hydrolase"/>
</dbReference>
<evidence type="ECO:0000313" key="3">
    <source>
        <dbReference type="EMBL" id="MXU65189.1"/>
    </source>
</evidence>
<evidence type="ECO:0000256" key="1">
    <source>
        <dbReference type="ARBA" id="ARBA00038310"/>
    </source>
</evidence>
<evidence type="ECO:0000313" key="4">
    <source>
        <dbReference type="Proteomes" id="UP000436016"/>
    </source>
</evidence>
<dbReference type="GO" id="GO:0016787">
    <property type="term" value="F:hydrolase activity"/>
    <property type="evidence" value="ECO:0007669"/>
    <property type="project" value="UniProtKB-KW"/>
</dbReference>
<sequence length="278" mass="30770">MLFDTHLHLVYPDRLRYPWLDDAPALNRPSLMSDYARAAHRLGITDVLHMEVDVAPAQIREETALVSDLMAERGSLLRGAISSCRPEEDGFADLLDWAQDQPAIKGFRRILHEMPDDLSTTPTFRDNVKRLSGTGLTFDLCVYPRQHGHAVALIDHCPDVQFVLDHCGVPDIAAGGFDAWAPGITEIAKRSNVVAKISGIVAYTDRDAWTLDDLRPYVAHVARQFGHDRLIWGSDSPVCNLGGGLETWVGATHALTVDWLPGDRAALYAGNAKRLWSL</sequence>
<dbReference type="Gene3D" id="3.20.20.140">
    <property type="entry name" value="Metal-dependent hydrolases"/>
    <property type="match status" value="1"/>
</dbReference>
<gene>
    <name evidence="3" type="ORF">GSH16_07000</name>
</gene>
<dbReference type="Pfam" id="PF04909">
    <property type="entry name" value="Amidohydro_2"/>
    <property type="match status" value="1"/>
</dbReference>
<dbReference type="AlphaFoldDB" id="A0A6B0TR66"/>
<dbReference type="SUPFAM" id="SSF51556">
    <property type="entry name" value="Metallo-dependent hydrolases"/>
    <property type="match status" value="1"/>
</dbReference>
<comment type="caution">
    <text evidence="3">The sequence shown here is derived from an EMBL/GenBank/DDBJ whole genome shotgun (WGS) entry which is preliminary data.</text>
</comment>
<organism evidence="3 4">
    <name type="scientific">Oceanomicrobium pacificus</name>
    <dbReference type="NCBI Taxonomy" id="2692916"/>
    <lineage>
        <taxon>Bacteria</taxon>
        <taxon>Pseudomonadati</taxon>
        <taxon>Pseudomonadota</taxon>
        <taxon>Alphaproteobacteria</taxon>
        <taxon>Rhodobacterales</taxon>
        <taxon>Paracoccaceae</taxon>
        <taxon>Oceanomicrobium</taxon>
    </lineage>
</organism>